<dbReference type="RefSeq" id="WP_077543170.1">
    <property type="nucleotide sequence ID" value="NZ_MLHN01000037.1"/>
</dbReference>
<sequence>MKKYENKKFNRFYIIFILAITALVACALHKIQAEHCANAGLENALYSFIEKIKENRDARKKKYEECNYDKQCEIWVIPKTTIDKLADDVTYVINSSEPSFIIDTAGEAAQIMEFDIDRFMRIMNGERLKDFSINDFNTKSIVYEFGSELQLYNQENFMLKENKLFMKKIYLGPLHSGYRYRFGDKVTPGDDNVTRVYPLDQCKNVISFMTFDTLFGE</sequence>
<gene>
    <name evidence="1" type="ORF">BKK54_11170</name>
</gene>
<organism evidence="1 2">
    <name type="scientific">Rodentibacter genomosp. 1</name>
    <dbReference type="NCBI Taxonomy" id="1908264"/>
    <lineage>
        <taxon>Bacteria</taxon>
        <taxon>Pseudomonadati</taxon>
        <taxon>Pseudomonadota</taxon>
        <taxon>Gammaproteobacteria</taxon>
        <taxon>Pasteurellales</taxon>
        <taxon>Pasteurellaceae</taxon>
        <taxon>Rodentibacter</taxon>
    </lineage>
</organism>
<reference evidence="1 2" key="1">
    <citation type="submission" date="2016-10" db="EMBL/GenBank/DDBJ databases">
        <title>Rodentibacter gen. nov. and new species.</title>
        <authorList>
            <person name="Christensen H."/>
        </authorList>
    </citation>
    <scope>NUCLEOTIDE SEQUENCE [LARGE SCALE GENOMIC DNA]</scope>
    <source>
        <strain evidence="2">ppn416</strain>
    </source>
</reference>
<accession>A0A1V3J029</accession>
<dbReference type="PROSITE" id="PS51257">
    <property type="entry name" value="PROKAR_LIPOPROTEIN"/>
    <property type="match status" value="1"/>
</dbReference>
<dbReference type="Proteomes" id="UP000188481">
    <property type="component" value="Unassembled WGS sequence"/>
</dbReference>
<keyword evidence="2" id="KW-1185">Reference proteome</keyword>
<dbReference type="AlphaFoldDB" id="A0A1V3J029"/>
<proteinExistence type="predicted"/>
<dbReference type="EMBL" id="MLHN01000037">
    <property type="protein sequence ID" value="OOF48104.1"/>
    <property type="molecule type" value="Genomic_DNA"/>
</dbReference>
<evidence type="ECO:0000313" key="1">
    <source>
        <dbReference type="EMBL" id="OOF48104.1"/>
    </source>
</evidence>
<evidence type="ECO:0000313" key="2">
    <source>
        <dbReference type="Proteomes" id="UP000188481"/>
    </source>
</evidence>
<protein>
    <submittedName>
        <fullName evidence="1">Uncharacterized protein</fullName>
    </submittedName>
</protein>
<comment type="caution">
    <text evidence="1">The sequence shown here is derived from an EMBL/GenBank/DDBJ whole genome shotgun (WGS) entry which is preliminary data.</text>
</comment>
<name>A0A1V3J029_9PAST</name>